<dbReference type="GO" id="GO:0005543">
    <property type="term" value="F:phospholipid binding"/>
    <property type="evidence" value="ECO:0007669"/>
    <property type="project" value="TreeGrafter"/>
</dbReference>
<keyword evidence="12" id="KW-1185">Reference proteome</keyword>
<comment type="function">
    <text evidence="1">Condensation of UDP-2,3-diacylglucosamine and 2,3-diacylglucosamine-1-phosphate to form lipid A disaccharide, a precursor of lipid A, a phosphorylated glycolipid that anchors the lipopolysaccharide to the outer membrane of the cell.</text>
</comment>
<dbReference type="GO" id="GO:0008915">
    <property type="term" value="F:lipid-A-disaccharide synthase activity"/>
    <property type="evidence" value="ECO:0007669"/>
    <property type="project" value="UniProtKB-UniRule"/>
</dbReference>
<evidence type="ECO:0000256" key="1">
    <source>
        <dbReference type="ARBA" id="ARBA00002056"/>
    </source>
</evidence>
<dbReference type="SUPFAM" id="SSF53756">
    <property type="entry name" value="UDP-Glycosyltransferase/glycogen phosphorylase"/>
    <property type="match status" value="1"/>
</dbReference>
<reference evidence="11 12" key="1">
    <citation type="submission" date="2018-11" db="EMBL/GenBank/DDBJ databases">
        <authorList>
            <person name="Mardanov A.V."/>
            <person name="Ravin N.V."/>
            <person name="Dedysh S.N."/>
        </authorList>
    </citation>
    <scope>NUCLEOTIDE SEQUENCE [LARGE SCALE GENOMIC DNA]</scope>
    <source>
        <strain evidence="11 12">AF10</strain>
    </source>
</reference>
<protein>
    <recommendedName>
        <fullName evidence="3 10">Lipid-A-disaccharide synthase</fullName>
        <ecNumber evidence="2 10">2.4.1.182</ecNumber>
    </recommendedName>
</protein>
<dbReference type="Pfam" id="PF02684">
    <property type="entry name" value="LpxB"/>
    <property type="match status" value="1"/>
</dbReference>
<evidence type="ECO:0000256" key="4">
    <source>
        <dbReference type="ARBA" id="ARBA00022516"/>
    </source>
</evidence>
<dbReference type="EMBL" id="RDSM01000002">
    <property type="protein sequence ID" value="RXH55847.1"/>
    <property type="molecule type" value="Genomic_DNA"/>
</dbReference>
<evidence type="ECO:0000256" key="5">
    <source>
        <dbReference type="ARBA" id="ARBA00022556"/>
    </source>
</evidence>
<evidence type="ECO:0000313" key="11">
    <source>
        <dbReference type="EMBL" id="RXH55847.1"/>
    </source>
</evidence>
<evidence type="ECO:0000256" key="10">
    <source>
        <dbReference type="NCBIfam" id="TIGR00215"/>
    </source>
</evidence>
<evidence type="ECO:0000256" key="3">
    <source>
        <dbReference type="ARBA" id="ARBA00020902"/>
    </source>
</evidence>
<keyword evidence="4" id="KW-0444">Lipid biosynthesis</keyword>
<keyword evidence="7" id="KW-0808">Transferase</keyword>
<keyword evidence="8" id="KW-0443">Lipid metabolism</keyword>
<sequence>MEAAGQRRVIRAEDVAVMGITEILRHIPHIYASYRKLVAAIKAERPAAAILIDFPDVNFRLAKHCKRLGIPVLWFVSPQLWAWKRRRLRWVQQRVDRMLVIFPFEAQFYRARNVDAEFVGHPLASLPLPTSPRSEYASRYDLDPTMPWIALLPGSRWKEIRLNLPEMLDTAVRLPDGAEYLLPVATTIDREQLQHMVTDQLESRHKEVRPSLSLPTIRLVPDAREALHHARASLVASGTATVQALLIGNPFVVVYRVSPTTFALAKLLVAYPREIPAPKDDHGNLPIAMVNLIAGRRIVPEFINQHFNSANVAPALTLLLADSPRRAAMLADLAQARATLLPPANSTPIERVADAVDQLLNRPSK</sequence>
<organism evidence="11 12">
    <name type="scientific">Granulicella sibirica</name>
    <dbReference type="NCBI Taxonomy" id="2479048"/>
    <lineage>
        <taxon>Bacteria</taxon>
        <taxon>Pseudomonadati</taxon>
        <taxon>Acidobacteriota</taxon>
        <taxon>Terriglobia</taxon>
        <taxon>Terriglobales</taxon>
        <taxon>Acidobacteriaceae</taxon>
        <taxon>Granulicella</taxon>
    </lineage>
</organism>
<keyword evidence="5" id="KW-0441">Lipid A biosynthesis</keyword>
<dbReference type="Proteomes" id="UP000289437">
    <property type="component" value="Unassembled WGS sequence"/>
</dbReference>
<keyword evidence="6" id="KW-0328">Glycosyltransferase</keyword>
<gene>
    <name evidence="11" type="ORF">GRAN_2704</name>
</gene>
<comment type="catalytic activity">
    <reaction evidence="9">
        <text>a lipid X + a UDP-2-N,3-O-bis[(3R)-3-hydroxyacyl]-alpha-D-glucosamine = a lipid A disaccharide + UDP + H(+)</text>
        <dbReference type="Rhea" id="RHEA:67828"/>
        <dbReference type="ChEBI" id="CHEBI:15378"/>
        <dbReference type="ChEBI" id="CHEBI:58223"/>
        <dbReference type="ChEBI" id="CHEBI:137748"/>
        <dbReference type="ChEBI" id="CHEBI:176338"/>
        <dbReference type="ChEBI" id="CHEBI:176343"/>
        <dbReference type="EC" id="2.4.1.182"/>
    </reaction>
</comment>
<evidence type="ECO:0000256" key="6">
    <source>
        <dbReference type="ARBA" id="ARBA00022676"/>
    </source>
</evidence>
<dbReference type="GO" id="GO:0016020">
    <property type="term" value="C:membrane"/>
    <property type="evidence" value="ECO:0007669"/>
    <property type="project" value="GOC"/>
</dbReference>
<dbReference type="PANTHER" id="PTHR30372:SF4">
    <property type="entry name" value="LIPID-A-DISACCHARIDE SYNTHASE, MITOCHONDRIAL-RELATED"/>
    <property type="match status" value="1"/>
</dbReference>
<evidence type="ECO:0000256" key="7">
    <source>
        <dbReference type="ARBA" id="ARBA00022679"/>
    </source>
</evidence>
<evidence type="ECO:0000256" key="8">
    <source>
        <dbReference type="ARBA" id="ARBA00023098"/>
    </source>
</evidence>
<dbReference type="AlphaFoldDB" id="A0A4Q0SY99"/>
<evidence type="ECO:0000313" key="12">
    <source>
        <dbReference type="Proteomes" id="UP000289437"/>
    </source>
</evidence>
<reference evidence="12" key="2">
    <citation type="submission" date="2019-02" db="EMBL/GenBank/DDBJ databases">
        <title>Granulicella sibirica sp. nov., a psychrotolerant acidobacterium isolated from an organic soil layer in forested tundra, West Siberia.</title>
        <authorList>
            <person name="Oshkin I.Y."/>
            <person name="Kulichevskaya I.S."/>
            <person name="Rijpstra W.I.C."/>
            <person name="Sinninghe Damste J.S."/>
            <person name="Rakitin A.L."/>
            <person name="Ravin N.V."/>
            <person name="Dedysh S.N."/>
        </authorList>
    </citation>
    <scope>NUCLEOTIDE SEQUENCE [LARGE SCALE GENOMIC DNA]</scope>
    <source>
        <strain evidence="12">AF10</strain>
    </source>
</reference>
<dbReference type="GO" id="GO:0009245">
    <property type="term" value="P:lipid A biosynthetic process"/>
    <property type="evidence" value="ECO:0007669"/>
    <property type="project" value="UniProtKB-UniRule"/>
</dbReference>
<accession>A0A4Q0SY99</accession>
<evidence type="ECO:0000256" key="9">
    <source>
        <dbReference type="ARBA" id="ARBA00048975"/>
    </source>
</evidence>
<comment type="caution">
    <text evidence="11">The sequence shown here is derived from an EMBL/GenBank/DDBJ whole genome shotgun (WGS) entry which is preliminary data.</text>
</comment>
<dbReference type="EC" id="2.4.1.182" evidence="2 10"/>
<name>A0A4Q0SY99_9BACT</name>
<dbReference type="PANTHER" id="PTHR30372">
    <property type="entry name" value="LIPID-A-DISACCHARIDE SYNTHASE"/>
    <property type="match status" value="1"/>
</dbReference>
<dbReference type="InterPro" id="IPR003835">
    <property type="entry name" value="Glyco_trans_19"/>
</dbReference>
<evidence type="ECO:0000256" key="2">
    <source>
        <dbReference type="ARBA" id="ARBA00012687"/>
    </source>
</evidence>
<proteinExistence type="predicted"/>
<dbReference type="NCBIfam" id="TIGR00215">
    <property type="entry name" value="lpxB"/>
    <property type="match status" value="1"/>
</dbReference>